<dbReference type="GO" id="GO:0000166">
    <property type="term" value="F:nucleotide binding"/>
    <property type="evidence" value="ECO:0007669"/>
    <property type="project" value="UniProtKB-KW"/>
</dbReference>
<dbReference type="Pfam" id="PF00149">
    <property type="entry name" value="Metallophos"/>
    <property type="match status" value="1"/>
</dbReference>
<keyword evidence="2" id="KW-0378">Hydrolase</keyword>
<feature type="domain" description="Calcineurin-like phosphoesterase" evidence="4">
    <location>
        <begin position="7"/>
        <end position="239"/>
    </location>
</feature>
<dbReference type="SUPFAM" id="SSF55816">
    <property type="entry name" value="5'-nucleotidase (syn. UDP-sugar hydrolase), C-terminal domain"/>
    <property type="match status" value="1"/>
</dbReference>
<evidence type="ECO:0000313" key="6">
    <source>
        <dbReference type="EMBL" id="EET59728.1"/>
    </source>
</evidence>
<keyword evidence="2" id="KW-0547">Nucleotide-binding</keyword>
<comment type="caution">
    <text evidence="6">The sequence shown here is derived from an EMBL/GenBank/DDBJ whole genome shotgun (WGS) entry which is preliminary data.</text>
</comment>
<protein>
    <submittedName>
        <fullName evidence="6">5'-nucleotidase, C-terminal domain protein</fullName>
    </submittedName>
</protein>
<dbReference type="PANTHER" id="PTHR11575">
    <property type="entry name" value="5'-NUCLEOTIDASE-RELATED"/>
    <property type="match status" value="1"/>
</dbReference>
<dbReference type="InterPro" id="IPR008334">
    <property type="entry name" value="5'-Nucleotdase_C"/>
</dbReference>
<dbReference type="PANTHER" id="PTHR11575:SF6">
    <property type="entry name" value="2',3'-CYCLIC-NUCLEOTIDE 2'-PHOSPHODIESTERASE_3'-NUCLEOTIDASE"/>
    <property type="match status" value="1"/>
</dbReference>
<feature type="region of interest" description="Disordered" evidence="3">
    <location>
        <begin position="279"/>
        <end position="298"/>
    </location>
</feature>
<dbReference type="RefSeq" id="WP_006863121.1">
    <property type="nucleotide sequence ID" value="NZ_ACCL02000016.1"/>
</dbReference>
<evidence type="ECO:0000256" key="2">
    <source>
        <dbReference type="RuleBase" id="RU362119"/>
    </source>
</evidence>
<dbReference type="InterPro" id="IPR004843">
    <property type="entry name" value="Calcineurin-like_PHP"/>
</dbReference>
<dbReference type="GO" id="GO:0030288">
    <property type="term" value="C:outer membrane-bounded periplasmic space"/>
    <property type="evidence" value="ECO:0007669"/>
    <property type="project" value="TreeGrafter"/>
</dbReference>
<dbReference type="GO" id="GO:0016787">
    <property type="term" value="F:hydrolase activity"/>
    <property type="evidence" value="ECO:0007669"/>
    <property type="project" value="UniProtKB-KW"/>
</dbReference>
<dbReference type="InterPro" id="IPR006179">
    <property type="entry name" value="5_nucleotidase/apyrase"/>
</dbReference>
<dbReference type="EMBL" id="ACCL02000016">
    <property type="protein sequence ID" value="EET59728.1"/>
    <property type="molecule type" value="Genomic_DNA"/>
</dbReference>
<dbReference type="STRING" id="168384.SAMN05660368_02635"/>
<evidence type="ECO:0000256" key="3">
    <source>
        <dbReference type="SAM" id="MobiDB-lite"/>
    </source>
</evidence>
<reference evidence="6" key="1">
    <citation type="submission" date="2009-07" db="EMBL/GenBank/DDBJ databases">
        <authorList>
            <person name="Weinstock G."/>
            <person name="Sodergren E."/>
            <person name="Clifton S."/>
            <person name="Fulton L."/>
            <person name="Fulton B."/>
            <person name="Courtney L."/>
            <person name="Fronick C."/>
            <person name="Harrison M."/>
            <person name="Strong C."/>
            <person name="Farmer C."/>
            <person name="Delahaunty K."/>
            <person name="Markovic C."/>
            <person name="Hall O."/>
            <person name="Minx P."/>
            <person name="Tomlinson C."/>
            <person name="Mitreva M."/>
            <person name="Nelson J."/>
            <person name="Hou S."/>
            <person name="Wollam A."/>
            <person name="Pepin K.H."/>
            <person name="Johnson M."/>
            <person name="Bhonagiri V."/>
            <person name="Nash W.E."/>
            <person name="Warren W."/>
            <person name="Chinwalla A."/>
            <person name="Mardis E.R."/>
            <person name="Wilson R.K."/>
        </authorList>
    </citation>
    <scope>NUCLEOTIDE SEQUENCE [LARGE SCALE GENOMIC DNA]</scope>
    <source>
        <strain evidence="6">DSM 14469</strain>
    </source>
</reference>
<accession>C6LI73</accession>
<dbReference type="Gene3D" id="3.60.21.10">
    <property type="match status" value="1"/>
</dbReference>
<name>C6LI73_9FIRM</name>
<dbReference type="Gene3D" id="3.90.780.10">
    <property type="entry name" value="5'-Nucleotidase, C-terminal domain"/>
    <property type="match status" value="1"/>
</dbReference>
<dbReference type="SUPFAM" id="SSF56300">
    <property type="entry name" value="Metallo-dependent phosphatases"/>
    <property type="match status" value="1"/>
</dbReference>
<dbReference type="PRINTS" id="PR01607">
    <property type="entry name" value="APYRASEFAMLY"/>
</dbReference>
<keyword evidence="7" id="KW-1185">Reference proteome</keyword>
<dbReference type="eggNOG" id="COG0737">
    <property type="taxonomic scope" value="Bacteria"/>
</dbReference>
<gene>
    <name evidence="6" type="ORF">BRYFOR_08344</name>
</gene>
<dbReference type="InterPro" id="IPR029052">
    <property type="entry name" value="Metallo-depent_PP-like"/>
</dbReference>
<proteinExistence type="inferred from homology"/>
<sequence>MKKALEIIFTSDIHGHVFPVDYPSGEAENSGILNMAHQIKKEKNMLVLDGGDSLQGTPLLQYYIAHRKEYPHHPVAEALRAAGCDYFTLGNHDFNFGYETLRDYVQAMQREDAACAHPARCLCANVEDLRGELGIEKTAVHVLENGLRVGITGIVTDYVNVWEQPQNLSDLRITDAFEAAQKACAELRAQCDFCICIYHGGYEEDLETGRLLTAGGENIACRIARELDFDLLLTGHQHMKTDGRWLYGTYTLQPPANAGCYARVRVELSADRVFPGGGDRNAQLDARKPGTWTGDTDGEIFSDEEKMEAGPGRQDIADFPEGGASHWHISSFWEQVAAEHDAQPYQRLLPLERETQKWLDEPVGFLGREIPAENKLEAALYGSELADLFNQVQLAETGADFSCTSLGNTPVGLEREVTMRAICGAYLFANTLVVLEVDEKVLRAALERCASYFTLKDGRIQISEEFIKPKIEHYNYDFYAGLQYRFDLEKPVGQRVVTLKKADGTELGDKKYRLVTSNYRATGTGGYEALAECPVLWRGDKEMPELIADYIRKNSPVLLRQSNPVT</sequence>
<dbReference type="AlphaFoldDB" id="C6LI73"/>
<organism evidence="6 7">
    <name type="scientific">Marvinbryantia formatexigens DSM 14469</name>
    <dbReference type="NCBI Taxonomy" id="478749"/>
    <lineage>
        <taxon>Bacteria</taxon>
        <taxon>Bacillati</taxon>
        <taxon>Bacillota</taxon>
        <taxon>Clostridia</taxon>
        <taxon>Lachnospirales</taxon>
        <taxon>Lachnospiraceae</taxon>
        <taxon>Marvinbryantia</taxon>
    </lineage>
</organism>
<comment type="similarity">
    <text evidence="2">Belongs to the 5'-nucleotidase family.</text>
</comment>
<evidence type="ECO:0000313" key="7">
    <source>
        <dbReference type="Proteomes" id="UP000005561"/>
    </source>
</evidence>
<evidence type="ECO:0000259" key="5">
    <source>
        <dbReference type="Pfam" id="PF02872"/>
    </source>
</evidence>
<keyword evidence="1" id="KW-0732">Signal</keyword>
<feature type="domain" description="5'-Nucleotidase C-terminal" evidence="5">
    <location>
        <begin position="383"/>
        <end position="532"/>
    </location>
</feature>
<evidence type="ECO:0000256" key="1">
    <source>
        <dbReference type="ARBA" id="ARBA00022729"/>
    </source>
</evidence>
<dbReference type="GO" id="GO:0009166">
    <property type="term" value="P:nucleotide catabolic process"/>
    <property type="evidence" value="ECO:0007669"/>
    <property type="project" value="InterPro"/>
</dbReference>
<dbReference type="Pfam" id="PF02872">
    <property type="entry name" value="5_nucleotid_C"/>
    <property type="match status" value="1"/>
</dbReference>
<evidence type="ECO:0000259" key="4">
    <source>
        <dbReference type="Pfam" id="PF00149"/>
    </source>
</evidence>
<dbReference type="Proteomes" id="UP000005561">
    <property type="component" value="Unassembled WGS sequence"/>
</dbReference>
<dbReference type="InterPro" id="IPR036907">
    <property type="entry name" value="5'-Nucleotdase_C_sf"/>
</dbReference>